<dbReference type="InterPro" id="IPR036259">
    <property type="entry name" value="MFS_trans_sf"/>
</dbReference>
<dbReference type="InterPro" id="IPR001927">
    <property type="entry name" value="Na/Gal_symport"/>
</dbReference>
<dbReference type="InterPro" id="IPR039672">
    <property type="entry name" value="MFS_2"/>
</dbReference>
<feature type="transmembrane region" description="Helical" evidence="3">
    <location>
        <begin position="129"/>
        <end position="156"/>
    </location>
</feature>
<reference evidence="4 5" key="1">
    <citation type="submission" date="2018-07" db="EMBL/GenBank/DDBJ databases">
        <title>Genomic Encyclopedia of Type Strains, Phase IV (KMG-IV): sequencing the most valuable type-strain genomes for metagenomic binning, comparative biology and taxonomic classification.</title>
        <authorList>
            <person name="Goeker M."/>
        </authorList>
    </citation>
    <scope>NUCLEOTIDE SEQUENCE [LARGE SCALE GENOMIC DNA]</scope>
    <source>
        <strain evidence="4 5">DSM 14324</strain>
    </source>
</reference>
<evidence type="ECO:0000256" key="1">
    <source>
        <dbReference type="ARBA" id="ARBA00009617"/>
    </source>
</evidence>
<dbReference type="Gene3D" id="1.20.1250.20">
    <property type="entry name" value="MFS general substrate transporter like domains"/>
    <property type="match status" value="1"/>
</dbReference>
<protein>
    <submittedName>
        <fullName evidence="4">GPH family glycoside/pentoside/hexuronide:cation symporter</fullName>
    </submittedName>
</protein>
<accession>A0A3D9DSW9</accession>
<evidence type="ECO:0000256" key="2">
    <source>
        <dbReference type="SAM" id="MobiDB-lite"/>
    </source>
</evidence>
<feature type="region of interest" description="Disordered" evidence="2">
    <location>
        <begin position="1"/>
        <end position="22"/>
    </location>
</feature>
<name>A0A3D9DSW9_9GAMM</name>
<dbReference type="Proteomes" id="UP000256334">
    <property type="component" value="Unassembled WGS sequence"/>
</dbReference>
<dbReference type="AlphaFoldDB" id="A0A3D9DSW9"/>
<dbReference type="GO" id="GO:0005886">
    <property type="term" value="C:plasma membrane"/>
    <property type="evidence" value="ECO:0007669"/>
    <property type="project" value="TreeGrafter"/>
</dbReference>
<keyword evidence="3" id="KW-0472">Membrane</keyword>
<gene>
    <name evidence="4" type="ORF">C8D72_3202</name>
</gene>
<dbReference type="PANTHER" id="PTHR11328">
    <property type="entry name" value="MAJOR FACILITATOR SUPERFAMILY DOMAIN-CONTAINING PROTEIN"/>
    <property type="match status" value="1"/>
</dbReference>
<proteinExistence type="inferred from homology"/>
<dbReference type="PANTHER" id="PTHR11328:SF24">
    <property type="entry name" value="MAJOR FACILITATOR SUPERFAMILY (MFS) PROFILE DOMAIN-CONTAINING PROTEIN"/>
    <property type="match status" value="1"/>
</dbReference>
<keyword evidence="3" id="KW-0812">Transmembrane</keyword>
<dbReference type="CDD" id="cd17332">
    <property type="entry name" value="MFS_MelB_like"/>
    <property type="match status" value="1"/>
</dbReference>
<dbReference type="RefSeq" id="WP_211308868.1">
    <property type="nucleotide sequence ID" value="NZ_QRDJ01000009.1"/>
</dbReference>
<keyword evidence="5" id="KW-1185">Reference proteome</keyword>
<feature type="transmembrane region" description="Helical" evidence="3">
    <location>
        <begin position="384"/>
        <end position="411"/>
    </location>
</feature>
<feature type="transmembrane region" description="Helical" evidence="3">
    <location>
        <begin position="98"/>
        <end position="117"/>
    </location>
</feature>
<dbReference type="NCBIfam" id="TIGR00792">
    <property type="entry name" value="gph"/>
    <property type="match status" value="1"/>
</dbReference>
<feature type="transmembrane region" description="Helical" evidence="3">
    <location>
        <begin position="272"/>
        <end position="295"/>
    </location>
</feature>
<dbReference type="GO" id="GO:0015293">
    <property type="term" value="F:symporter activity"/>
    <property type="evidence" value="ECO:0007669"/>
    <property type="project" value="InterPro"/>
</dbReference>
<evidence type="ECO:0000256" key="3">
    <source>
        <dbReference type="SAM" id="Phobius"/>
    </source>
</evidence>
<feature type="transmembrane region" description="Helical" evidence="3">
    <location>
        <begin position="244"/>
        <end position="266"/>
    </location>
</feature>
<dbReference type="GO" id="GO:0008643">
    <property type="term" value="P:carbohydrate transport"/>
    <property type="evidence" value="ECO:0007669"/>
    <property type="project" value="InterPro"/>
</dbReference>
<sequence>MGDLLEAGRGDPIPRTETGMGKGSISTLEKIGFGMGDAGNNMTFAAVVMYLSYFYTDVYGISPAVVGTIFLSMRVVDAVTDPLMGAIADRTRSRWGRFRPWILFIPVPLAIACVLMFTTPDWSDQGKIIYAFVTYGAMSLLYTAVNIPYCALGGVITDDHRERVSCQSWRFVLVGVAYLILNSGLLPLVEWIGDGDEARGFQIAMGLMCVIALFMFGFCFATVRERVTPPAQNSRNPWRDLRTLAANPKWRIILSITFLQALQFFLRQGAAVYYADWVLGLGATGISIFVTLGVVGKMAGTALSPLITGRVSKRQVFMASTALLILASIGLFVVPGSLLVVATTVFVLVNFFHGIGTPISWALMADAEDYGEWRHRHRLTGVSFAGNLFFLKLGLAFGGGLIGFLLSWGGYDADLEQQGSSALLAITLMLTLIPAAICVAMNVAIWAFGLGDADMDRIRRDLQARSEDREYAPSQDEEGASNGPAPRPS</sequence>
<dbReference type="SUPFAM" id="SSF103473">
    <property type="entry name" value="MFS general substrate transporter"/>
    <property type="match status" value="1"/>
</dbReference>
<feature type="transmembrane region" description="Helical" evidence="3">
    <location>
        <begin position="316"/>
        <end position="334"/>
    </location>
</feature>
<dbReference type="Pfam" id="PF13347">
    <property type="entry name" value="MFS_2"/>
    <property type="match status" value="1"/>
</dbReference>
<organism evidence="4 5">
    <name type="scientific">Kushneria indalinina DSM 14324</name>
    <dbReference type="NCBI Taxonomy" id="1122140"/>
    <lineage>
        <taxon>Bacteria</taxon>
        <taxon>Pseudomonadati</taxon>
        <taxon>Pseudomonadota</taxon>
        <taxon>Gammaproteobacteria</taxon>
        <taxon>Oceanospirillales</taxon>
        <taxon>Halomonadaceae</taxon>
        <taxon>Kushneria</taxon>
    </lineage>
</organism>
<dbReference type="GO" id="GO:0006814">
    <property type="term" value="P:sodium ion transport"/>
    <property type="evidence" value="ECO:0007669"/>
    <property type="project" value="InterPro"/>
</dbReference>
<feature type="transmembrane region" description="Helical" evidence="3">
    <location>
        <begin position="340"/>
        <end position="363"/>
    </location>
</feature>
<comment type="similarity">
    <text evidence="1">Belongs to the sodium:galactoside symporter (TC 2.A.2) family.</text>
</comment>
<comment type="caution">
    <text evidence="4">The sequence shown here is derived from an EMBL/GenBank/DDBJ whole genome shotgun (WGS) entry which is preliminary data.</text>
</comment>
<feature type="transmembrane region" description="Helical" evidence="3">
    <location>
        <begin position="423"/>
        <end position="450"/>
    </location>
</feature>
<keyword evidence="3" id="KW-1133">Transmembrane helix</keyword>
<feature type="region of interest" description="Disordered" evidence="2">
    <location>
        <begin position="465"/>
        <end position="489"/>
    </location>
</feature>
<evidence type="ECO:0000313" key="4">
    <source>
        <dbReference type="EMBL" id="REC93853.1"/>
    </source>
</evidence>
<evidence type="ECO:0000313" key="5">
    <source>
        <dbReference type="Proteomes" id="UP000256334"/>
    </source>
</evidence>
<dbReference type="EMBL" id="QRDJ01000009">
    <property type="protein sequence ID" value="REC93853.1"/>
    <property type="molecule type" value="Genomic_DNA"/>
</dbReference>
<feature type="transmembrane region" description="Helical" evidence="3">
    <location>
        <begin position="201"/>
        <end position="223"/>
    </location>
</feature>
<feature type="compositionally biased region" description="Basic and acidic residues" evidence="2">
    <location>
        <begin position="1"/>
        <end position="14"/>
    </location>
</feature>
<dbReference type="FunFam" id="1.20.1250.20:FF:000045">
    <property type="entry name" value="Glycoside-pentoside-hexuronide family transporter"/>
    <property type="match status" value="1"/>
</dbReference>
<feature type="transmembrane region" description="Helical" evidence="3">
    <location>
        <begin position="168"/>
        <end position="189"/>
    </location>
</feature>